<evidence type="ECO:0000313" key="3">
    <source>
        <dbReference type="EMBL" id="SUP57148.1"/>
    </source>
</evidence>
<accession>A0A380NZW0</accession>
<evidence type="ECO:0000256" key="2">
    <source>
        <dbReference type="SAM" id="Phobius"/>
    </source>
</evidence>
<keyword evidence="2" id="KW-1133">Transmembrane helix</keyword>
<proteinExistence type="predicted"/>
<protein>
    <recommendedName>
        <fullName evidence="5">DUF3592 domain-containing protein</fullName>
    </recommendedName>
</protein>
<organism evidence="3 4">
    <name type="scientific">Streptomyces griseus</name>
    <dbReference type="NCBI Taxonomy" id="1911"/>
    <lineage>
        <taxon>Bacteria</taxon>
        <taxon>Bacillati</taxon>
        <taxon>Actinomycetota</taxon>
        <taxon>Actinomycetes</taxon>
        <taxon>Kitasatosporales</taxon>
        <taxon>Streptomycetaceae</taxon>
        <taxon>Streptomyces</taxon>
    </lineage>
</organism>
<reference evidence="3 4" key="1">
    <citation type="submission" date="2018-06" db="EMBL/GenBank/DDBJ databases">
        <authorList>
            <consortium name="Pathogen Informatics"/>
            <person name="Doyle S."/>
        </authorList>
    </citation>
    <scope>NUCLEOTIDE SEQUENCE [LARGE SCALE GENOMIC DNA]</scope>
    <source>
        <strain evidence="3 4">NCTC7807</strain>
    </source>
</reference>
<dbReference type="Proteomes" id="UP000254150">
    <property type="component" value="Unassembled WGS sequence"/>
</dbReference>
<keyword evidence="2" id="KW-0472">Membrane</keyword>
<feature type="region of interest" description="Disordered" evidence="1">
    <location>
        <begin position="1"/>
        <end position="20"/>
    </location>
</feature>
<evidence type="ECO:0000256" key="1">
    <source>
        <dbReference type="SAM" id="MobiDB-lite"/>
    </source>
</evidence>
<name>A0A380NZW0_STRGR</name>
<feature type="transmembrane region" description="Helical" evidence="2">
    <location>
        <begin position="160"/>
        <end position="179"/>
    </location>
</feature>
<dbReference type="RefSeq" id="WP_115068748.1">
    <property type="nucleotide sequence ID" value="NZ_UHID01000006.1"/>
</dbReference>
<feature type="transmembrane region" description="Helical" evidence="2">
    <location>
        <begin position="46"/>
        <end position="70"/>
    </location>
</feature>
<gene>
    <name evidence="3" type="ORF">NCTC7807_03019</name>
</gene>
<dbReference type="EMBL" id="UHID01000006">
    <property type="protein sequence ID" value="SUP57148.1"/>
    <property type="molecule type" value="Genomic_DNA"/>
</dbReference>
<evidence type="ECO:0008006" key="5">
    <source>
        <dbReference type="Google" id="ProtNLM"/>
    </source>
</evidence>
<sequence>MVDKKKRRRRDDWTPPPKSAARLAAERDMRQFKALQSLPPVPQRRVILAGYGMALLLFAMFLGFLLPSLWVVEDLRSRGVPVAAEVLDTSNNKYGDVSKVEVRFEGPDGAVETELHDVAGKYPEGLFPGAVVDVTYDPRAPGRALTTGWVENPPMVSSPLLVTGALTPPVLGLAVFITIRRRRLLKERKRITAS</sequence>
<dbReference type="AlphaFoldDB" id="A0A380NZW0"/>
<keyword evidence="2" id="KW-0812">Transmembrane</keyword>
<evidence type="ECO:0000313" key="4">
    <source>
        <dbReference type="Proteomes" id="UP000254150"/>
    </source>
</evidence>